<keyword evidence="1" id="KW-0732">Signal</keyword>
<gene>
    <name evidence="2" type="ORF">BB560_006949</name>
</gene>
<protein>
    <submittedName>
        <fullName evidence="2">Uncharacterized protein</fullName>
    </submittedName>
</protein>
<sequence>MKVSSTLLVLATLAASAYSYEFLGLFKGSKRADKAYNEESMQKLFKSPEWNYLFQGKPPAERKAAEESSLKAAKSADDGAKSLSDADAKKQADDNLQVILSRLSKLKATPLV</sequence>
<feature type="chain" id="PRO_5015501295" evidence="1">
    <location>
        <begin position="20"/>
        <end position="112"/>
    </location>
</feature>
<reference evidence="2 3" key="1">
    <citation type="journal article" date="2018" name="MBio">
        <title>Comparative Genomics Reveals the Core Gene Toolbox for the Fungus-Insect Symbiosis.</title>
        <authorList>
            <person name="Wang Y."/>
            <person name="Stata M."/>
            <person name="Wang W."/>
            <person name="Stajich J.E."/>
            <person name="White M.M."/>
            <person name="Moncalvo J.M."/>
        </authorList>
    </citation>
    <scope>NUCLEOTIDE SEQUENCE [LARGE SCALE GENOMIC DNA]</scope>
    <source>
        <strain evidence="2 3">SC-DP-2</strain>
    </source>
</reference>
<evidence type="ECO:0000313" key="2">
    <source>
        <dbReference type="EMBL" id="PVU85685.1"/>
    </source>
</evidence>
<dbReference type="AlphaFoldDB" id="A0A2T9Y033"/>
<evidence type="ECO:0000256" key="1">
    <source>
        <dbReference type="SAM" id="SignalP"/>
    </source>
</evidence>
<comment type="caution">
    <text evidence="2">The sequence shown here is derived from an EMBL/GenBank/DDBJ whole genome shotgun (WGS) entry which is preliminary data.</text>
</comment>
<accession>A0A2T9Y033</accession>
<name>A0A2T9Y033_9FUNG</name>
<dbReference type="EMBL" id="MBFS01003625">
    <property type="protein sequence ID" value="PVU85685.1"/>
    <property type="molecule type" value="Genomic_DNA"/>
</dbReference>
<evidence type="ECO:0000313" key="3">
    <source>
        <dbReference type="Proteomes" id="UP000245609"/>
    </source>
</evidence>
<dbReference type="Proteomes" id="UP000245609">
    <property type="component" value="Unassembled WGS sequence"/>
</dbReference>
<feature type="signal peptide" evidence="1">
    <location>
        <begin position="1"/>
        <end position="19"/>
    </location>
</feature>
<organism evidence="2 3">
    <name type="scientific">Smittium megazygosporum</name>
    <dbReference type="NCBI Taxonomy" id="133381"/>
    <lineage>
        <taxon>Eukaryota</taxon>
        <taxon>Fungi</taxon>
        <taxon>Fungi incertae sedis</taxon>
        <taxon>Zoopagomycota</taxon>
        <taxon>Kickxellomycotina</taxon>
        <taxon>Harpellomycetes</taxon>
        <taxon>Harpellales</taxon>
        <taxon>Legeriomycetaceae</taxon>
        <taxon>Smittium</taxon>
    </lineage>
</organism>
<proteinExistence type="predicted"/>
<keyword evidence="3" id="KW-1185">Reference proteome</keyword>